<dbReference type="Gene3D" id="1.20.120.1870">
    <property type="entry name" value="Fic/DOC protein, Fido domain"/>
    <property type="match status" value="1"/>
</dbReference>
<dbReference type="Proteomes" id="UP000075420">
    <property type="component" value="Unassembled WGS sequence"/>
</dbReference>
<accession>A0A150PRK5</accession>
<gene>
    <name evidence="2" type="ORF">BE08_23285</name>
</gene>
<protein>
    <submittedName>
        <fullName evidence="2">Death-on-curing protein</fullName>
    </submittedName>
</protein>
<dbReference type="PIRSF" id="PIRSF018297">
    <property type="entry name" value="Doc"/>
    <property type="match status" value="1"/>
</dbReference>
<dbReference type="AlphaFoldDB" id="A0A150PRK5"/>
<proteinExistence type="predicted"/>
<organism evidence="2 3">
    <name type="scientific">Sorangium cellulosum</name>
    <name type="common">Polyangium cellulosum</name>
    <dbReference type="NCBI Taxonomy" id="56"/>
    <lineage>
        <taxon>Bacteria</taxon>
        <taxon>Pseudomonadati</taxon>
        <taxon>Myxococcota</taxon>
        <taxon>Polyangia</taxon>
        <taxon>Polyangiales</taxon>
        <taxon>Polyangiaceae</taxon>
        <taxon>Sorangium</taxon>
    </lineage>
</organism>
<name>A0A150PRK5_SORCE</name>
<dbReference type="GO" id="GO:0016301">
    <property type="term" value="F:kinase activity"/>
    <property type="evidence" value="ECO:0007669"/>
    <property type="project" value="InterPro"/>
</dbReference>
<dbReference type="InterPro" id="IPR053737">
    <property type="entry name" value="Type_II_TA_Toxin"/>
</dbReference>
<evidence type="ECO:0000259" key="1">
    <source>
        <dbReference type="PROSITE" id="PS51459"/>
    </source>
</evidence>
<dbReference type="InterPro" id="IPR003812">
    <property type="entry name" value="Fido"/>
</dbReference>
<comment type="caution">
    <text evidence="2">The sequence shown here is derived from an EMBL/GenBank/DDBJ whole genome shotgun (WGS) entry which is preliminary data.</text>
</comment>
<feature type="domain" description="Fido" evidence="1">
    <location>
        <begin position="5"/>
        <end position="123"/>
    </location>
</feature>
<reference evidence="2 3" key="1">
    <citation type="submission" date="2014-02" db="EMBL/GenBank/DDBJ databases">
        <title>The small core and large imbalanced accessory genome model reveals a collaborative survival strategy of Sorangium cellulosum strains in nature.</title>
        <authorList>
            <person name="Han K."/>
            <person name="Peng R."/>
            <person name="Blom J."/>
            <person name="Li Y.-Z."/>
        </authorList>
    </citation>
    <scope>NUCLEOTIDE SEQUENCE [LARGE SCALE GENOMIC DNA]</scope>
    <source>
        <strain evidence="2 3">So0157-25</strain>
    </source>
</reference>
<dbReference type="SUPFAM" id="SSF140931">
    <property type="entry name" value="Fic-like"/>
    <property type="match status" value="1"/>
</dbReference>
<evidence type="ECO:0000313" key="3">
    <source>
        <dbReference type="Proteomes" id="UP000075420"/>
    </source>
</evidence>
<dbReference type="InterPro" id="IPR036597">
    <property type="entry name" value="Fido-like_dom_sf"/>
</dbReference>
<dbReference type="PANTHER" id="PTHR39426">
    <property type="entry name" value="HOMOLOGY TO DEATH-ON-CURING PROTEIN OF PHAGE P1"/>
    <property type="match status" value="1"/>
</dbReference>
<dbReference type="PANTHER" id="PTHR39426:SF1">
    <property type="entry name" value="HOMOLOGY TO DEATH-ON-CURING PROTEIN OF PHAGE P1"/>
    <property type="match status" value="1"/>
</dbReference>
<sequence>MVRYLTLAEVFFLHERVLAASGGAAGVRDLRAVEAAVAQPKATFGGEDLYPTVLAKAATLCFSLVQGHPFVDGNKRVGHATMEVFLLLKGYSLDAHVDEQERIMLALASGALSRDQLLAWLEQHVRRRETFT</sequence>
<dbReference type="Pfam" id="PF02661">
    <property type="entry name" value="Fic"/>
    <property type="match status" value="1"/>
</dbReference>
<evidence type="ECO:0000313" key="2">
    <source>
        <dbReference type="EMBL" id="KYF58309.1"/>
    </source>
</evidence>
<dbReference type="EMBL" id="JELY01000738">
    <property type="protein sequence ID" value="KYF58309.1"/>
    <property type="molecule type" value="Genomic_DNA"/>
</dbReference>
<dbReference type="InterPro" id="IPR006440">
    <property type="entry name" value="Doc"/>
</dbReference>
<dbReference type="NCBIfam" id="TIGR01550">
    <property type="entry name" value="DOC_P1"/>
    <property type="match status" value="1"/>
</dbReference>
<dbReference type="PROSITE" id="PS51459">
    <property type="entry name" value="FIDO"/>
    <property type="match status" value="1"/>
</dbReference>